<sequence length="174" mass="19481">MVVNFGLLVSVLMASSKYFQVTNNGLEVISVIYVLLMFATAMTTSIIQRRFNVNDRASLHLSNHRLIFTFFSMASLRLRPRVFVCIIGLAMCVMGSASWALVPSDRMVDMLGIQLPTMLAALGSTTLCFMFESASRRYFWIKHCAKPVTFRGKKEATLQPGRTTHMSELEPGNS</sequence>
<evidence type="ECO:0000313" key="2">
    <source>
        <dbReference type="EMBL" id="ORZ31075.1"/>
    </source>
</evidence>
<protein>
    <submittedName>
        <fullName evidence="2">Uncharacterized protein</fullName>
    </submittedName>
</protein>
<feature type="transmembrane region" description="Helical" evidence="1">
    <location>
        <begin position="82"/>
        <end position="101"/>
    </location>
</feature>
<keyword evidence="1" id="KW-0472">Membrane</keyword>
<feature type="transmembrane region" description="Helical" evidence="1">
    <location>
        <begin position="113"/>
        <end position="131"/>
    </location>
</feature>
<gene>
    <name evidence="2" type="ORF">BCR44DRAFT_1443151</name>
</gene>
<proteinExistence type="predicted"/>
<keyword evidence="3" id="KW-1185">Reference proteome</keyword>
<organism evidence="2 3">
    <name type="scientific">Catenaria anguillulae PL171</name>
    <dbReference type="NCBI Taxonomy" id="765915"/>
    <lineage>
        <taxon>Eukaryota</taxon>
        <taxon>Fungi</taxon>
        <taxon>Fungi incertae sedis</taxon>
        <taxon>Blastocladiomycota</taxon>
        <taxon>Blastocladiomycetes</taxon>
        <taxon>Blastocladiales</taxon>
        <taxon>Catenariaceae</taxon>
        <taxon>Catenaria</taxon>
    </lineage>
</organism>
<keyword evidence="1" id="KW-1133">Transmembrane helix</keyword>
<dbReference type="EMBL" id="MCFL01000067">
    <property type="protein sequence ID" value="ORZ31075.1"/>
    <property type="molecule type" value="Genomic_DNA"/>
</dbReference>
<name>A0A1Y2H992_9FUNG</name>
<comment type="caution">
    <text evidence="2">The sequence shown here is derived from an EMBL/GenBank/DDBJ whole genome shotgun (WGS) entry which is preliminary data.</text>
</comment>
<reference evidence="2 3" key="1">
    <citation type="submission" date="2016-07" db="EMBL/GenBank/DDBJ databases">
        <title>Pervasive Adenine N6-methylation of Active Genes in Fungi.</title>
        <authorList>
            <consortium name="DOE Joint Genome Institute"/>
            <person name="Mondo S.J."/>
            <person name="Dannebaum R.O."/>
            <person name="Kuo R.C."/>
            <person name="Labutti K."/>
            <person name="Haridas S."/>
            <person name="Kuo A."/>
            <person name="Salamov A."/>
            <person name="Ahrendt S.R."/>
            <person name="Lipzen A."/>
            <person name="Sullivan W."/>
            <person name="Andreopoulos W.B."/>
            <person name="Clum A."/>
            <person name="Lindquist E."/>
            <person name="Daum C."/>
            <person name="Ramamoorthy G.K."/>
            <person name="Gryganskyi A."/>
            <person name="Culley D."/>
            <person name="Magnuson J.K."/>
            <person name="James T.Y."/>
            <person name="O'Malley M.A."/>
            <person name="Stajich J.E."/>
            <person name="Spatafora J.W."/>
            <person name="Visel A."/>
            <person name="Grigoriev I.V."/>
        </authorList>
    </citation>
    <scope>NUCLEOTIDE SEQUENCE [LARGE SCALE GENOMIC DNA]</scope>
    <source>
        <strain evidence="2 3">PL171</strain>
    </source>
</reference>
<dbReference type="AlphaFoldDB" id="A0A1Y2H992"/>
<evidence type="ECO:0000256" key="1">
    <source>
        <dbReference type="SAM" id="Phobius"/>
    </source>
</evidence>
<evidence type="ECO:0000313" key="3">
    <source>
        <dbReference type="Proteomes" id="UP000193411"/>
    </source>
</evidence>
<keyword evidence="1" id="KW-0812">Transmembrane</keyword>
<dbReference type="Proteomes" id="UP000193411">
    <property type="component" value="Unassembled WGS sequence"/>
</dbReference>
<accession>A0A1Y2H992</accession>
<feature type="transmembrane region" description="Helical" evidence="1">
    <location>
        <begin position="26"/>
        <end position="47"/>
    </location>
</feature>